<dbReference type="RefSeq" id="WP_284482735.1">
    <property type="nucleotide sequence ID" value="NZ_JASNJD010000020.1"/>
</dbReference>
<evidence type="ECO:0000313" key="2">
    <source>
        <dbReference type="Proteomes" id="UP001243757"/>
    </source>
</evidence>
<evidence type="ECO:0000313" key="1">
    <source>
        <dbReference type="EMBL" id="MDK3019964.1"/>
    </source>
</evidence>
<comment type="caution">
    <text evidence="1">The sequence shown here is derived from an EMBL/GenBank/DDBJ whole genome shotgun (WGS) entry which is preliminary data.</text>
</comment>
<protein>
    <submittedName>
        <fullName evidence="1">DUF2478 domain-containing protein</fullName>
    </submittedName>
</protein>
<organism evidence="1 2">
    <name type="scientific">Pseudodonghicola flavimaris</name>
    <dbReference type="NCBI Taxonomy" id="3050036"/>
    <lineage>
        <taxon>Bacteria</taxon>
        <taxon>Pseudomonadati</taxon>
        <taxon>Pseudomonadota</taxon>
        <taxon>Alphaproteobacteria</taxon>
        <taxon>Rhodobacterales</taxon>
        <taxon>Paracoccaceae</taxon>
        <taxon>Pseudodonghicola</taxon>
    </lineage>
</organism>
<reference evidence="1 2" key="1">
    <citation type="submission" date="2023-05" db="EMBL/GenBank/DDBJ databases">
        <title>Pseudodonghicola sp. nov.</title>
        <authorList>
            <person name="Huang J."/>
        </authorList>
    </citation>
    <scope>NUCLEOTIDE SEQUENCE [LARGE SCALE GENOMIC DNA]</scope>
    <source>
        <strain evidence="1 2">IC7</strain>
    </source>
</reference>
<dbReference type="Proteomes" id="UP001243757">
    <property type="component" value="Unassembled WGS sequence"/>
</dbReference>
<dbReference type="InterPro" id="IPR018912">
    <property type="entry name" value="DUF2478"/>
</dbReference>
<gene>
    <name evidence="1" type="ORF">QO033_19965</name>
</gene>
<name>A0ABT7F6E6_9RHOB</name>
<proteinExistence type="predicted"/>
<keyword evidence="2" id="KW-1185">Reference proteome</keyword>
<dbReference type="Pfam" id="PF10649">
    <property type="entry name" value="DUF2478"/>
    <property type="match status" value="1"/>
</dbReference>
<accession>A0ABT7F6E6</accession>
<dbReference type="EMBL" id="JASNJD010000020">
    <property type="protein sequence ID" value="MDK3019964.1"/>
    <property type="molecule type" value="Genomic_DNA"/>
</dbReference>
<sequence length="173" mass="18139">MHLAFVSVPERGAADRLLSEFADRCLAGGARLAGVVQHNSDCPEQSGCDMDLQLLPSGDLIRISQSLGAGSRGCRLDTAALEMAVGRVGPLLEQGADLLMINKFGKHEAEGRGFRPLIGAALLQEVPVLLGVNATNRAAFLEFAGSFAEELAPRPEALDAWFARSRGAALAAG</sequence>